<name>A0ABD1ZMA4_9MARC</name>
<dbReference type="EMBL" id="JBHFFA010000001">
    <property type="protein sequence ID" value="KAL2652070.1"/>
    <property type="molecule type" value="Genomic_DNA"/>
</dbReference>
<gene>
    <name evidence="1" type="ORF">R1flu_020198</name>
</gene>
<protein>
    <submittedName>
        <fullName evidence="1">Uncharacterized protein</fullName>
    </submittedName>
</protein>
<sequence>MFLQIKLVKGNYIRVEGFNVARRTSDIQYQKGDVEKILKLTASSVVTETLPWTSAPHPAFLPEDSFAEFRKIMGQSHKTATLAIVTVEIIGEESTVSSKISELDLENPEALQIDRYTIITNVEHEETKKQFEKAFRKHCTGHFGSRKVTGGLKIIRPSALPYDERCKKCRSFDMQMIEYTFFCRQCRRNTESFNDPILHVEIITDDRELILHTSKILGFSD</sequence>
<keyword evidence="2" id="KW-1185">Reference proteome</keyword>
<proteinExistence type="predicted"/>
<dbReference type="Proteomes" id="UP001605036">
    <property type="component" value="Unassembled WGS sequence"/>
</dbReference>
<reference evidence="1 2" key="1">
    <citation type="submission" date="2024-09" db="EMBL/GenBank/DDBJ databases">
        <title>Chromosome-scale assembly of Riccia fluitans.</title>
        <authorList>
            <person name="Paukszto L."/>
            <person name="Sawicki J."/>
            <person name="Karawczyk K."/>
            <person name="Piernik-Szablinska J."/>
            <person name="Szczecinska M."/>
            <person name="Mazdziarz M."/>
        </authorList>
    </citation>
    <scope>NUCLEOTIDE SEQUENCE [LARGE SCALE GENOMIC DNA]</scope>
    <source>
        <strain evidence="1">Rf_01</strain>
        <tissue evidence="1">Aerial parts of the thallus</tissue>
    </source>
</reference>
<accession>A0ABD1ZMA4</accession>
<evidence type="ECO:0000313" key="1">
    <source>
        <dbReference type="EMBL" id="KAL2652070.1"/>
    </source>
</evidence>
<comment type="caution">
    <text evidence="1">The sequence shown here is derived from an EMBL/GenBank/DDBJ whole genome shotgun (WGS) entry which is preliminary data.</text>
</comment>
<organism evidence="1 2">
    <name type="scientific">Riccia fluitans</name>
    <dbReference type="NCBI Taxonomy" id="41844"/>
    <lineage>
        <taxon>Eukaryota</taxon>
        <taxon>Viridiplantae</taxon>
        <taxon>Streptophyta</taxon>
        <taxon>Embryophyta</taxon>
        <taxon>Marchantiophyta</taxon>
        <taxon>Marchantiopsida</taxon>
        <taxon>Marchantiidae</taxon>
        <taxon>Marchantiales</taxon>
        <taxon>Ricciaceae</taxon>
        <taxon>Riccia</taxon>
    </lineage>
</organism>
<dbReference type="AlphaFoldDB" id="A0ABD1ZMA4"/>
<evidence type="ECO:0000313" key="2">
    <source>
        <dbReference type="Proteomes" id="UP001605036"/>
    </source>
</evidence>